<evidence type="ECO:0008006" key="3">
    <source>
        <dbReference type="Google" id="ProtNLM"/>
    </source>
</evidence>
<name>A0A948W6E7_UNCEI</name>
<accession>A0A948W6E7</accession>
<sequence>MREFPGLLKSSAGEDPYGYFSRDHSVRDKLEEIRRGDWKALNRRISNPDKRIEIDTVNVVALRIDFLKDSAGNESTTADGGFDLRSAAEAKVPVDPPPHNKSFFESHLEALRRYYWAQSGHSLWIEYDVFPAEEDSAYHLDDTINYGPWVVSIDNPDLLTLAERFIKDALVTADTTDADIDFSKYDSFLLFHAGPDFQGDINYDTSYDIPSFNLFTTEPIALEDSTVFVDLIMVVPETVSQDRFMGALNGVVTHEFGHQLGFHDLYNIWTFLPEVGMFSLMDSGDNTYGVLPDPYQNNELVFVRGAIPSSVDPWHKYLFFQGDAEGPGVSFRELESPGEESLDAVLASNEILLLPLNLEEWYFIENRPYDLNGDGAVILRADSLTGVILGPDRAEDSPEDTLGALEYDYLLPGGGLLIWHIDWQAINDNLRYLYGGINIFHDHRGVQVVEADGIPDLGDLYSPEWTGGPYDYWYKGGFHLFGPDTEPSTESSHGTPTFISMDILDPAGVTMRFQWENGWTRPRWPKGVGGSLGWGALVALDLDQDGGPLDILAGGDGLFALTADGFNLARVMGADGIGRWALSEGPLSGALAWNPDFVWPDGARGLLASNSLGGQLHLWDLAEKSPRFVWPDSFVAAQEPHMITGSPVILDSIVVVGGEDGRIRGFCPGLEQALLWRLEPGGGPITALGAGDLDEDGSTEIYWTTENGQIGVAHGSQNASFEIAEGWPVTPDRERGMVDLIGAVARPEYGGKGDPGGLWALDSRGRLYRWPIGADGSRVGEAGVIDFGEPPAGYLAMGDLDGDQQLELVIPLASGTIAVRALDGSPESHFPRQIWSADDDIPGPLHAPPLILPPAGDDIGLIFQPRPRGELSAIGADGRQAWGWPQTLGYEVTGALWVGDLEGDGDLEVVVGDTRGWITLLDVPRTIPDSRKGDWCTPGGNAMRTRFVDDSRIPIPEAAGDDLVSGPAKIYPNPVRSGQATLDIPLTQPAHIKLEALDAEGRKVESWEWTAAGAPDGERLPFDVTNLAPGFYLCRIQVEGASGSYSTLKKLAVVR</sequence>
<dbReference type="InterPro" id="IPR028994">
    <property type="entry name" value="Integrin_alpha_N"/>
</dbReference>
<protein>
    <recommendedName>
        <fullName evidence="3">T9SS type A sorting domain-containing protein</fullName>
    </recommendedName>
</protein>
<organism evidence="1 2">
    <name type="scientific">Eiseniibacteriota bacterium</name>
    <dbReference type="NCBI Taxonomy" id="2212470"/>
    <lineage>
        <taxon>Bacteria</taxon>
        <taxon>Candidatus Eiseniibacteriota</taxon>
    </lineage>
</organism>
<reference evidence="1" key="1">
    <citation type="submission" date="2021-05" db="EMBL/GenBank/DDBJ databases">
        <title>Energy efficiency and biological interactions define the core microbiome of deep oligotrophic groundwater.</title>
        <authorList>
            <person name="Mehrshad M."/>
            <person name="Lopez-Fernandez M."/>
            <person name="Bell E."/>
            <person name="Bernier-Latmani R."/>
            <person name="Bertilsson S."/>
            <person name="Dopson M."/>
        </authorList>
    </citation>
    <scope>NUCLEOTIDE SEQUENCE</scope>
    <source>
        <strain evidence="1">Modern_marine.mb.64</strain>
    </source>
</reference>
<dbReference type="PANTHER" id="PTHR41775">
    <property type="entry name" value="SECRETED PROTEIN-RELATED"/>
    <property type="match status" value="1"/>
</dbReference>
<dbReference type="EMBL" id="JAHJDP010000061">
    <property type="protein sequence ID" value="MBU2691419.1"/>
    <property type="molecule type" value="Genomic_DNA"/>
</dbReference>
<evidence type="ECO:0000313" key="2">
    <source>
        <dbReference type="Proteomes" id="UP000777784"/>
    </source>
</evidence>
<dbReference type="AlphaFoldDB" id="A0A948W6E7"/>
<dbReference type="SUPFAM" id="SSF55486">
    <property type="entry name" value="Metalloproteases ('zincins'), catalytic domain"/>
    <property type="match status" value="1"/>
</dbReference>
<dbReference type="PANTHER" id="PTHR41775:SF1">
    <property type="entry name" value="PEPTIDASE M6-LIKE DOMAIN-CONTAINING PROTEIN"/>
    <property type="match status" value="1"/>
</dbReference>
<evidence type="ECO:0000313" key="1">
    <source>
        <dbReference type="EMBL" id="MBU2691419.1"/>
    </source>
</evidence>
<proteinExistence type="predicted"/>
<comment type="caution">
    <text evidence="1">The sequence shown here is derived from an EMBL/GenBank/DDBJ whole genome shotgun (WGS) entry which is preliminary data.</text>
</comment>
<dbReference type="SUPFAM" id="SSF69318">
    <property type="entry name" value="Integrin alpha N-terminal domain"/>
    <property type="match status" value="1"/>
</dbReference>
<dbReference type="Proteomes" id="UP000777784">
    <property type="component" value="Unassembled WGS sequence"/>
</dbReference>
<gene>
    <name evidence="1" type="ORF">KJ970_10880</name>
</gene>